<dbReference type="AlphaFoldDB" id="A0AB35C1R4"/>
<keyword evidence="1" id="KW-0472">Membrane</keyword>
<comment type="subcellular location">
    <subcellularLocation>
        <location evidence="1">Cell inner membrane</location>
        <topology evidence="1">Multi-pass membrane protein</topology>
    </subcellularLocation>
</comment>
<keyword evidence="1" id="KW-0812">Transmembrane</keyword>
<dbReference type="EMBL" id="JAGIBU010000004">
    <property type="protein sequence ID" value="MBS7824760.1"/>
    <property type="molecule type" value="Genomic_DNA"/>
</dbReference>
<name>A0AB35C1R4_9GAMM</name>
<feature type="transmembrane region" description="Helical" evidence="1">
    <location>
        <begin position="346"/>
        <end position="365"/>
    </location>
</feature>
<dbReference type="GO" id="GO:0043190">
    <property type="term" value="C:ATP-binding cassette (ABC) transporter complex"/>
    <property type="evidence" value="ECO:0007669"/>
    <property type="project" value="InterPro"/>
</dbReference>
<accession>A0AB35C1R4</accession>
<keyword evidence="1" id="KW-0997">Cell inner membrane</keyword>
<evidence type="ECO:0000313" key="2">
    <source>
        <dbReference type="EMBL" id="MBS7824760.1"/>
    </source>
</evidence>
<evidence type="ECO:0000313" key="3">
    <source>
        <dbReference type="Proteomes" id="UP000680020"/>
    </source>
</evidence>
<feature type="transmembrane region" description="Helical" evidence="1">
    <location>
        <begin position="258"/>
        <end position="284"/>
    </location>
</feature>
<evidence type="ECO:0000256" key="1">
    <source>
        <dbReference type="RuleBase" id="RU362044"/>
    </source>
</evidence>
<dbReference type="GO" id="GO:0005548">
    <property type="term" value="F:phospholipid transporter activity"/>
    <property type="evidence" value="ECO:0007669"/>
    <property type="project" value="TreeGrafter"/>
</dbReference>
<dbReference type="InterPro" id="IPR030802">
    <property type="entry name" value="Permease_MalE"/>
</dbReference>
<reference evidence="2" key="1">
    <citation type="submission" date="2021-03" db="EMBL/GenBank/DDBJ databases">
        <title>Identification and antibiotic profiling of Wohlfahrtiimonas chitiniclastica, an underestimated human pathogen.</title>
        <authorList>
            <person name="Kopf A."/>
            <person name="Bunk B."/>
            <person name="Coldewey S."/>
            <person name="Gunzer F."/>
            <person name="Riedel T."/>
            <person name="Schroettner P."/>
        </authorList>
    </citation>
    <scope>NUCLEOTIDE SEQUENCE</scope>
    <source>
        <strain evidence="2">DSM 100917</strain>
    </source>
</reference>
<dbReference type="Proteomes" id="UP000680020">
    <property type="component" value="Unassembled WGS sequence"/>
</dbReference>
<comment type="caution">
    <text evidence="1">Lacks conserved residue(s) required for the propagation of feature annotation.</text>
</comment>
<proteinExistence type="inferred from homology"/>
<feature type="transmembrane region" description="Helical" evidence="1">
    <location>
        <begin position="305"/>
        <end position="326"/>
    </location>
</feature>
<comment type="caution">
    <text evidence="2">The sequence shown here is derived from an EMBL/GenBank/DDBJ whole genome shotgun (WGS) entry which is preliminary data.</text>
</comment>
<dbReference type="NCBIfam" id="TIGR00056">
    <property type="entry name" value="MlaE family lipid ABC transporter permease subunit"/>
    <property type="match status" value="1"/>
</dbReference>
<gene>
    <name evidence="2" type="ORF">J7561_06020</name>
</gene>
<feature type="transmembrane region" description="Helical" evidence="1">
    <location>
        <begin position="164"/>
        <end position="188"/>
    </location>
</feature>
<dbReference type="InterPro" id="IPR003453">
    <property type="entry name" value="ABC_MlaE_roteobac"/>
</dbReference>
<dbReference type="Pfam" id="PF02405">
    <property type="entry name" value="MlaE"/>
    <property type="match status" value="1"/>
</dbReference>
<sequence>MMLTQNNNQLMLEGEWTIGNTPIIEKSIAAIDWTKLDLSNAIEINGSALTSLDTSGAYWMGSIVKALKAKNGQANLTAFHGEFANLVNFISDKMNAFEPDALDDPKKDPFFVAVGKRTYLAKDQTYRFFDFIGQVAMVTFKNLAHPWSIRWKTMWSNVQTGGVQALFIIGLLNFLIGIVIAYQGGALLKQYGANIFVVELISISMLRELAPLMTAIIVAGRTGSAIAAQIGTMVVNEEVDALSTIGINPLDQLVVPKMLALIIALPFLTVFADVCSVFGGMVLANTYLDVSFSTFVERIPQVMTVDTLLVGLAKTPLFAIIISLTGCYQGFRVSGGADSVGQQTTISVVQSIFLVIICDAIFSIITRNVPI</sequence>
<keyword evidence="1" id="KW-1133">Transmembrane helix</keyword>
<comment type="similarity">
    <text evidence="1">Belongs to the MlaE permease family.</text>
</comment>
<dbReference type="PANTHER" id="PTHR30188">
    <property type="entry name" value="ABC TRANSPORTER PERMEASE PROTEIN-RELATED"/>
    <property type="match status" value="1"/>
</dbReference>
<keyword evidence="1" id="KW-1003">Cell membrane</keyword>
<protein>
    <submittedName>
        <fullName evidence="2">ABC transporter permease</fullName>
    </submittedName>
</protein>
<organism evidence="2 3">
    <name type="scientific">Wohlfahrtiimonas chitiniclastica</name>
    <dbReference type="NCBI Taxonomy" id="400946"/>
    <lineage>
        <taxon>Bacteria</taxon>
        <taxon>Pseudomonadati</taxon>
        <taxon>Pseudomonadota</taxon>
        <taxon>Gammaproteobacteria</taxon>
        <taxon>Cardiobacteriales</taxon>
        <taxon>Ignatzschineriaceae</taxon>
        <taxon>Wohlfahrtiimonas</taxon>
    </lineage>
</organism>
<dbReference type="PANTHER" id="PTHR30188:SF3">
    <property type="entry name" value="ABC TRANSPORTER PERMEASE"/>
    <property type="match status" value="1"/>
</dbReference>